<reference evidence="1" key="1">
    <citation type="submission" date="2022-05" db="EMBL/GenBank/DDBJ databases">
        <authorList>
            <person name="Jo J.-H."/>
            <person name="Im W.-T."/>
        </authorList>
    </citation>
    <scope>NUCLEOTIDE SEQUENCE</scope>
    <source>
        <strain evidence="1">RB56-2</strain>
    </source>
</reference>
<accession>A0ABT0S7I5</accession>
<dbReference type="RefSeq" id="WP_249914792.1">
    <property type="nucleotide sequence ID" value="NZ_JAMGBB010000001.1"/>
</dbReference>
<proteinExistence type="predicted"/>
<dbReference type="InterPro" id="IPR029058">
    <property type="entry name" value="AB_hydrolase_fold"/>
</dbReference>
<comment type="caution">
    <text evidence="1">The sequence shown here is derived from an EMBL/GenBank/DDBJ whole genome shotgun (WGS) entry which is preliminary data.</text>
</comment>
<name>A0ABT0S7I5_9SPHN</name>
<dbReference type="InterPro" id="IPR021440">
    <property type="entry name" value="DUF3089"/>
</dbReference>
<keyword evidence="2" id="KW-1185">Reference proteome</keyword>
<dbReference type="EMBL" id="JAMGBB010000001">
    <property type="protein sequence ID" value="MCL6740356.1"/>
    <property type="molecule type" value="Genomic_DNA"/>
</dbReference>
<evidence type="ECO:0000313" key="2">
    <source>
        <dbReference type="Proteomes" id="UP001165383"/>
    </source>
</evidence>
<dbReference type="Proteomes" id="UP001165383">
    <property type="component" value="Unassembled WGS sequence"/>
</dbReference>
<sequence length="377" mass="40769">MCARRFLMLIFILTLIFVGGAFALYQWGGNVLLKSATPQGHFVATEAGAGPDYSKVEYWIARPDIAGNPATWAPERYLNGPTNSPNHYMGQTPPPVRAAAFYIHPTTYLERDRWNAPLDDKASQDRATLFVRSQASAFADVSDVWAPKYRQAAYGAFLLKSEDADEALGLAYGDVVAAFDEFLRRNPSGPIILAGHSQGSLHLLRLLADRRVQIKGRLIAAYVAGWPVGVVADLPATGLSACARPDETGCLLSWQSFGEPANMSLVTDAWVGTRGLSGATRNREDMLCVNPVSGVKDGSSLPAENPGTLVPTADLSTASLALGQVGSRCDHGFLIIDGPIPAMGPYVLPGNNYHVYDYALFWAAIARDAFRRSIAWH</sequence>
<dbReference type="Gene3D" id="3.40.50.1820">
    <property type="entry name" value="alpha/beta hydrolase"/>
    <property type="match status" value="1"/>
</dbReference>
<dbReference type="SUPFAM" id="SSF53474">
    <property type="entry name" value="alpha/beta-Hydrolases"/>
    <property type="match status" value="1"/>
</dbReference>
<protein>
    <submittedName>
        <fullName evidence="1">DUF3089 domain-containing protein</fullName>
    </submittedName>
</protein>
<gene>
    <name evidence="1" type="ORF">LZ518_04330</name>
</gene>
<organism evidence="1 2">
    <name type="scientific">Sphingomonas brevis</name>
    <dbReference type="NCBI Taxonomy" id="2908206"/>
    <lineage>
        <taxon>Bacteria</taxon>
        <taxon>Pseudomonadati</taxon>
        <taxon>Pseudomonadota</taxon>
        <taxon>Alphaproteobacteria</taxon>
        <taxon>Sphingomonadales</taxon>
        <taxon>Sphingomonadaceae</taxon>
        <taxon>Sphingomonas</taxon>
    </lineage>
</organism>
<evidence type="ECO:0000313" key="1">
    <source>
        <dbReference type="EMBL" id="MCL6740356.1"/>
    </source>
</evidence>
<dbReference type="Pfam" id="PF11288">
    <property type="entry name" value="DUF3089"/>
    <property type="match status" value="1"/>
</dbReference>